<accession>A0A370FA57</accession>
<dbReference type="PANTHER" id="PTHR43123:SF4">
    <property type="entry name" value="POLYSACCHARIDE DEACETYLASE"/>
    <property type="match status" value="1"/>
</dbReference>
<evidence type="ECO:0000259" key="1">
    <source>
        <dbReference type="Pfam" id="PF01522"/>
    </source>
</evidence>
<dbReference type="SUPFAM" id="SSF88713">
    <property type="entry name" value="Glycoside hydrolase/deacetylase"/>
    <property type="match status" value="1"/>
</dbReference>
<dbReference type="EMBL" id="QQAV01000013">
    <property type="protein sequence ID" value="RDI19088.1"/>
    <property type="molecule type" value="Genomic_DNA"/>
</dbReference>
<reference evidence="2 3" key="1">
    <citation type="submission" date="2018-07" db="EMBL/GenBank/DDBJ databases">
        <title>Genomic Encyclopedia of Type Strains, Phase IV (KMG-IV): sequencing the most valuable type-strain genomes for metagenomic binning, comparative biology and taxonomic classification.</title>
        <authorList>
            <person name="Goeker M."/>
        </authorList>
    </citation>
    <scope>NUCLEOTIDE SEQUENCE [LARGE SCALE GENOMIC DNA]</scope>
    <source>
        <strain evidence="2 3">DSM 21352</strain>
    </source>
</reference>
<gene>
    <name evidence="2" type="ORF">DFR41_11370</name>
</gene>
<evidence type="ECO:0000313" key="2">
    <source>
        <dbReference type="EMBL" id="RDI19088.1"/>
    </source>
</evidence>
<comment type="caution">
    <text evidence="2">The sequence shown here is derived from an EMBL/GenBank/DDBJ whole genome shotgun (WGS) entry which is preliminary data.</text>
</comment>
<dbReference type="Gene3D" id="3.20.20.370">
    <property type="entry name" value="Glycoside hydrolase/deacetylase"/>
    <property type="match status" value="1"/>
</dbReference>
<dbReference type="Pfam" id="PF01522">
    <property type="entry name" value="Polysacc_deac_1"/>
    <property type="match status" value="1"/>
</dbReference>
<dbReference type="AlphaFoldDB" id="A0A370FA57"/>
<dbReference type="InterPro" id="IPR011330">
    <property type="entry name" value="Glyco_hydro/deAcase_b/a-brl"/>
</dbReference>
<protein>
    <submittedName>
        <fullName evidence="2">Peptidoglycan/xylan/chitin deacetylase (PgdA/CDA1 family)</fullName>
    </submittedName>
</protein>
<dbReference type="Proteomes" id="UP000255265">
    <property type="component" value="Unassembled WGS sequence"/>
</dbReference>
<dbReference type="InterPro" id="IPR002509">
    <property type="entry name" value="NODB_dom"/>
</dbReference>
<dbReference type="PANTHER" id="PTHR43123">
    <property type="entry name" value="POLYSACCHARIDE DEACETYLASE-RELATED"/>
    <property type="match status" value="1"/>
</dbReference>
<keyword evidence="3" id="KW-1185">Reference proteome</keyword>
<dbReference type="CDD" id="cd10979">
    <property type="entry name" value="CE4_PuuE_like"/>
    <property type="match status" value="1"/>
</dbReference>
<proteinExistence type="predicted"/>
<dbReference type="GO" id="GO:0016810">
    <property type="term" value="F:hydrolase activity, acting on carbon-nitrogen (but not peptide) bonds"/>
    <property type="evidence" value="ECO:0007669"/>
    <property type="project" value="InterPro"/>
</dbReference>
<organism evidence="2 3">
    <name type="scientific">Pseudacidovorax intermedius</name>
    <dbReference type="NCBI Taxonomy" id="433924"/>
    <lineage>
        <taxon>Bacteria</taxon>
        <taxon>Pseudomonadati</taxon>
        <taxon>Pseudomonadota</taxon>
        <taxon>Betaproteobacteria</taxon>
        <taxon>Burkholderiales</taxon>
        <taxon>Comamonadaceae</taxon>
        <taxon>Pseudacidovorax</taxon>
    </lineage>
</organism>
<dbReference type="RefSeq" id="WP_211322651.1">
    <property type="nucleotide sequence ID" value="NZ_QQAV01000013.1"/>
</dbReference>
<sequence length="303" mass="34699">MTEPASPLRILPTHGRYDYSPIVDRPTYQWPNGARLAFYVALNIEAFPFGEGMGPELNPRQPEPDVVNHTWRDWGNRVGIWRLVELLDEFDLPASALLNTAIYDSCPQIAQALRRRGDEIVGHGHTNAERQAEMDAEAEARMIENVTARLRAEEGKAPKGWMGPWVNETVRTPDLLARNGYAYVMDWMMDDQPVMLRTAHGPLVALPYARPTNDITALHGAKWTPQEWADMLIDQVDEMLRQSRRQPLVFNVSLHPYLMHAFRLKHLRRFFEYLATVRNELWVARCADIALFAKAEMEGLGGR</sequence>
<name>A0A370FA57_9BURK</name>
<feature type="domain" description="NodB homology" evidence="1">
    <location>
        <begin position="74"/>
        <end position="184"/>
    </location>
</feature>
<evidence type="ECO:0000313" key="3">
    <source>
        <dbReference type="Proteomes" id="UP000255265"/>
    </source>
</evidence>
<dbReference type="GO" id="GO:0005975">
    <property type="term" value="P:carbohydrate metabolic process"/>
    <property type="evidence" value="ECO:0007669"/>
    <property type="project" value="InterPro"/>
</dbReference>